<evidence type="ECO:0000313" key="2">
    <source>
        <dbReference type="EMBL" id="OIJ11896.1"/>
    </source>
</evidence>
<dbReference type="PANTHER" id="PTHR33744:SF15">
    <property type="entry name" value="CARBOHYDRATE DIACID REGULATOR"/>
    <property type="match status" value="1"/>
</dbReference>
<dbReference type="EMBL" id="MLQQ01000025">
    <property type="protein sequence ID" value="OIJ11896.1"/>
    <property type="molecule type" value="Genomic_DNA"/>
</dbReference>
<name>A0A1S2LHP0_9BACI</name>
<dbReference type="Proteomes" id="UP000180098">
    <property type="component" value="Unassembled WGS sequence"/>
</dbReference>
<accession>A0A1S2LHP0</accession>
<dbReference type="Pfam" id="PF13556">
    <property type="entry name" value="HTH_30"/>
    <property type="match status" value="1"/>
</dbReference>
<dbReference type="Gene3D" id="1.10.10.2840">
    <property type="entry name" value="PucR C-terminal helix-turn-helix domain"/>
    <property type="match status" value="1"/>
</dbReference>
<dbReference type="InterPro" id="IPR025736">
    <property type="entry name" value="PucR_C-HTH_dom"/>
</dbReference>
<protein>
    <recommendedName>
        <fullName evidence="1">PucR C-terminal helix-turn-helix domain-containing protein</fullName>
    </recommendedName>
</protein>
<feature type="domain" description="PucR C-terminal helix-turn-helix" evidence="1">
    <location>
        <begin position="233"/>
        <end position="289"/>
    </location>
</feature>
<dbReference type="AlphaFoldDB" id="A0A1S2LHP0"/>
<proteinExistence type="predicted"/>
<dbReference type="RefSeq" id="WP_071313474.1">
    <property type="nucleotide sequence ID" value="NZ_MLQQ01000025.1"/>
</dbReference>
<evidence type="ECO:0000259" key="1">
    <source>
        <dbReference type="Pfam" id="PF13556"/>
    </source>
</evidence>
<dbReference type="InterPro" id="IPR051448">
    <property type="entry name" value="CdaR-like_regulators"/>
</dbReference>
<dbReference type="SUPFAM" id="SSF46689">
    <property type="entry name" value="Homeodomain-like"/>
    <property type="match status" value="1"/>
</dbReference>
<sequence length="298" mass="34690">MEQLRKLLNHALLKTDDQHKKNVLKYETVNGETIFLNRDHLTRDQINLLNVFLTPIVETARNESDAQKFWKALVNGDKSLINHAPITAPFYQFVHFSINSDIQNNEEFEEAVENFFTTEITVVWNTKRSGFIVLYITEDDIENDNEAMVEAIMSDFFVKMTIFQGNKFSNLEEVISLYPWEENTLTLARNFSPNNSVIKKEKLIPYILANEVSDLTKKMLTETISSLREDKELLKTIKVFLECNLNTTLAAKELFMHRNSLQYRIEKFIERSGIDIKQFQQAAALHILIALEETMENN</sequence>
<dbReference type="PANTHER" id="PTHR33744">
    <property type="entry name" value="CARBOHYDRATE DIACID REGULATOR"/>
    <property type="match status" value="1"/>
</dbReference>
<dbReference type="OrthoDB" id="9792148at2"/>
<keyword evidence="3" id="KW-1185">Reference proteome</keyword>
<gene>
    <name evidence="2" type="ORF">BKP35_11405</name>
</gene>
<comment type="caution">
    <text evidence="2">The sequence shown here is derived from an EMBL/GenBank/DDBJ whole genome shotgun (WGS) entry which is preliminary data.</text>
</comment>
<organism evidence="2 3">
    <name type="scientific">Anaerobacillus arseniciselenatis</name>
    <dbReference type="NCBI Taxonomy" id="85682"/>
    <lineage>
        <taxon>Bacteria</taxon>
        <taxon>Bacillati</taxon>
        <taxon>Bacillota</taxon>
        <taxon>Bacilli</taxon>
        <taxon>Bacillales</taxon>
        <taxon>Bacillaceae</taxon>
        <taxon>Anaerobacillus</taxon>
    </lineage>
</organism>
<reference evidence="2 3" key="1">
    <citation type="submission" date="2016-10" db="EMBL/GenBank/DDBJ databases">
        <title>Draft genome sequences of four alkaliphilic bacteria belonging to the Anaerobacillus genus.</title>
        <authorList>
            <person name="Bassil N.M."/>
            <person name="Lloyd J.R."/>
        </authorList>
    </citation>
    <scope>NUCLEOTIDE SEQUENCE [LARGE SCALE GENOMIC DNA]</scope>
    <source>
        <strain evidence="2 3">DSM 15340</strain>
    </source>
</reference>
<dbReference type="InterPro" id="IPR042070">
    <property type="entry name" value="PucR_C-HTH_sf"/>
</dbReference>
<evidence type="ECO:0000313" key="3">
    <source>
        <dbReference type="Proteomes" id="UP000180098"/>
    </source>
</evidence>
<dbReference type="InterPro" id="IPR009057">
    <property type="entry name" value="Homeodomain-like_sf"/>
</dbReference>